<dbReference type="InterPro" id="IPR006063">
    <property type="entry name" value="HisA_bact_arch"/>
</dbReference>
<feature type="active site" description="Proton acceptor" evidence="12">
    <location>
        <position position="8"/>
    </location>
</feature>
<gene>
    <name evidence="12 15" type="primary">hisA</name>
    <name evidence="15" type="ORF">FYJ84_12545</name>
</gene>
<evidence type="ECO:0000256" key="14">
    <source>
        <dbReference type="RuleBase" id="RU003658"/>
    </source>
</evidence>
<dbReference type="GO" id="GO:0003949">
    <property type="term" value="F:1-(5-phosphoribosyl)-5-[(5-phosphoribosylamino)methylideneamino]imidazole-4-carboxamide isomerase activity"/>
    <property type="evidence" value="ECO:0007669"/>
    <property type="project" value="UniProtKB-UniRule"/>
</dbReference>
<evidence type="ECO:0000313" key="16">
    <source>
        <dbReference type="Proteomes" id="UP000433181"/>
    </source>
</evidence>
<comment type="subcellular location">
    <subcellularLocation>
        <location evidence="2 12 14">Cytoplasm</location>
    </subcellularLocation>
</comment>
<keyword evidence="7 12" id="KW-0963">Cytoplasm</keyword>
<evidence type="ECO:0000256" key="2">
    <source>
        <dbReference type="ARBA" id="ARBA00004496"/>
    </source>
</evidence>
<dbReference type="GeneID" id="96779753"/>
<evidence type="ECO:0000256" key="5">
    <source>
        <dbReference type="ARBA" id="ARBA00012550"/>
    </source>
</evidence>
<evidence type="ECO:0000256" key="9">
    <source>
        <dbReference type="ARBA" id="ARBA00023102"/>
    </source>
</evidence>
<evidence type="ECO:0000256" key="1">
    <source>
        <dbReference type="ARBA" id="ARBA00000901"/>
    </source>
</evidence>
<feature type="active site" description="Proton donor" evidence="12">
    <location>
        <position position="129"/>
    </location>
</feature>
<comment type="similarity">
    <text evidence="4 12 13">Belongs to the HisA/HisF family.</text>
</comment>
<evidence type="ECO:0000256" key="10">
    <source>
        <dbReference type="ARBA" id="ARBA00023235"/>
    </source>
</evidence>
<keyword evidence="9 12" id="KW-0368">Histidine biosynthesis</keyword>
<dbReference type="FunFam" id="3.20.20.70:FF:000009">
    <property type="entry name" value="1-(5-phosphoribosyl)-5-[(5-phosphoribosylamino)methylideneamino] imidazole-4-carboxamide isomerase"/>
    <property type="match status" value="1"/>
</dbReference>
<dbReference type="InterPro" id="IPR011060">
    <property type="entry name" value="RibuloseP-bd_barrel"/>
</dbReference>
<dbReference type="InterPro" id="IPR006062">
    <property type="entry name" value="His_biosynth"/>
</dbReference>
<evidence type="ECO:0000256" key="7">
    <source>
        <dbReference type="ARBA" id="ARBA00022490"/>
    </source>
</evidence>
<dbReference type="CDD" id="cd04732">
    <property type="entry name" value="HisA"/>
    <property type="match status" value="1"/>
</dbReference>
<name>A0A6I2UJP4_9FIRM</name>
<evidence type="ECO:0000256" key="3">
    <source>
        <dbReference type="ARBA" id="ARBA00005133"/>
    </source>
</evidence>
<sequence>MVIFPAIDIRGGKCVRLFKGDFAQETVFSDKPEEMAAKWEAKGGKFLHLVDLDGALAGKSVNLDVVKKIVDTVSIPVELGGGIRTMENIDEVLSLGVQRVILGSVAVKNPALVKEACQKYGDRVVVGIDAKDGIVAVDGWGVSGDVEVTVLAKEMAKAGVKTIIYTDISRDGTLSGVNVEATARLARESGIKVVASGGVKSLDDIKALLPYEKDGIEGVIVGKSIYTGSLDLQEAVALVESAGTGEA</sequence>
<comment type="catalytic activity">
    <reaction evidence="1 12 14">
        <text>1-(5-phospho-beta-D-ribosyl)-5-[(5-phospho-beta-D-ribosylamino)methylideneamino]imidazole-4-carboxamide = 5-[(5-phospho-1-deoxy-D-ribulos-1-ylimino)methylamino]-1-(5-phospho-beta-D-ribosyl)imidazole-4-carboxamide</text>
        <dbReference type="Rhea" id="RHEA:15469"/>
        <dbReference type="ChEBI" id="CHEBI:58435"/>
        <dbReference type="ChEBI" id="CHEBI:58525"/>
        <dbReference type="EC" id="5.3.1.16"/>
    </reaction>
</comment>
<dbReference type="Gene3D" id="3.20.20.70">
    <property type="entry name" value="Aldolase class I"/>
    <property type="match status" value="1"/>
</dbReference>
<evidence type="ECO:0000256" key="13">
    <source>
        <dbReference type="RuleBase" id="RU003657"/>
    </source>
</evidence>
<dbReference type="AlphaFoldDB" id="A0A6I2UJP4"/>
<dbReference type="GO" id="GO:0000162">
    <property type="term" value="P:L-tryptophan biosynthetic process"/>
    <property type="evidence" value="ECO:0007669"/>
    <property type="project" value="TreeGrafter"/>
</dbReference>
<comment type="pathway">
    <text evidence="3 12 14">Amino-acid biosynthesis; L-histidine biosynthesis; L-histidine from 5-phospho-alpha-D-ribose 1-diphosphate: step 4/9.</text>
</comment>
<dbReference type="HAMAP" id="MF_01014">
    <property type="entry name" value="HisA"/>
    <property type="match status" value="1"/>
</dbReference>
<dbReference type="GO" id="GO:0000105">
    <property type="term" value="P:L-histidine biosynthetic process"/>
    <property type="evidence" value="ECO:0007669"/>
    <property type="project" value="UniProtKB-UniRule"/>
</dbReference>
<organism evidence="15 16">
    <name type="scientific">Anaerovibrio slackiae</name>
    <dbReference type="NCBI Taxonomy" id="2652309"/>
    <lineage>
        <taxon>Bacteria</taxon>
        <taxon>Bacillati</taxon>
        <taxon>Bacillota</taxon>
        <taxon>Negativicutes</taxon>
        <taxon>Selenomonadales</taxon>
        <taxon>Selenomonadaceae</taxon>
        <taxon>Anaerovibrio</taxon>
    </lineage>
</organism>
<evidence type="ECO:0000256" key="11">
    <source>
        <dbReference type="ARBA" id="ARBA00030547"/>
    </source>
</evidence>
<dbReference type="Proteomes" id="UP000433181">
    <property type="component" value="Unassembled WGS sequence"/>
</dbReference>
<dbReference type="PANTHER" id="PTHR43090:SF2">
    <property type="entry name" value="1-(5-PHOSPHORIBOSYL)-5-[(5-PHOSPHORIBOSYLAMINO)METHYLIDENEAMINO] IMIDAZOLE-4-CARBOXAMIDE ISOMERASE"/>
    <property type="match status" value="1"/>
</dbReference>
<dbReference type="EMBL" id="VUNR01000034">
    <property type="protein sequence ID" value="MSU09800.1"/>
    <property type="molecule type" value="Genomic_DNA"/>
</dbReference>
<dbReference type="EC" id="5.3.1.16" evidence="5 12"/>
<dbReference type="RefSeq" id="WP_154407959.1">
    <property type="nucleotide sequence ID" value="NZ_JAQXJM010000121.1"/>
</dbReference>
<dbReference type="Pfam" id="PF00977">
    <property type="entry name" value="His_biosynth"/>
    <property type="match status" value="1"/>
</dbReference>
<keyword evidence="16" id="KW-1185">Reference proteome</keyword>
<dbReference type="InterPro" id="IPR013785">
    <property type="entry name" value="Aldolase_TIM"/>
</dbReference>
<dbReference type="InterPro" id="IPR044524">
    <property type="entry name" value="Isoase_HisA-like"/>
</dbReference>
<evidence type="ECO:0000256" key="12">
    <source>
        <dbReference type="HAMAP-Rule" id="MF_01014"/>
    </source>
</evidence>
<dbReference type="NCBIfam" id="TIGR00007">
    <property type="entry name" value="1-(5-phosphoribosyl)-5-[(5-phosphoribosylamino)methylideneamino]imidazole-4-carboxamide isomerase"/>
    <property type="match status" value="1"/>
</dbReference>
<protein>
    <recommendedName>
        <fullName evidence="6 12">1-(5-phosphoribosyl)-5-[(5-phosphoribosylamino)methylideneamino] imidazole-4-carboxamide isomerase</fullName>
        <ecNumber evidence="5 12">5.3.1.16</ecNumber>
    </recommendedName>
    <alternativeName>
        <fullName evidence="11 12">Phosphoribosylformimino-5-aminoimidazole carboxamide ribotide isomerase</fullName>
    </alternativeName>
</protein>
<dbReference type="SUPFAM" id="SSF51366">
    <property type="entry name" value="Ribulose-phoshate binding barrel"/>
    <property type="match status" value="1"/>
</dbReference>
<accession>A0A6I2UJP4</accession>
<dbReference type="PANTHER" id="PTHR43090">
    <property type="entry name" value="1-(5-PHOSPHORIBOSYL)-5-[(5-PHOSPHORIBOSYLAMINO)METHYLIDENEAMINO] IMIDAZOLE-4-CARBOXAMIDE ISOMERASE"/>
    <property type="match status" value="1"/>
</dbReference>
<dbReference type="UniPathway" id="UPA00031">
    <property type="reaction ID" value="UER00009"/>
</dbReference>
<reference evidence="15 16" key="1">
    <citation type="submission" date="2019-08" db="EMBL/GenBank/DDBJ databases">
        <title>In-depth cultivation of the pig gut microbiome towards novel bacterial diversity and tailored functional studies.</title>
        <authorList>
            <person name="Wylensek D."/>
            <person name="Hitch T.C.A."/>
            <person name="Clavel T."/>
        </authorList>
    </citation>
    <scope>NUCLEOTIDE SEQUENCE [LARGE SCALE GENOMIC DNA]</scope>
    <source>
        <strain evidence="15 16">WCA-693-APC-5D-A</strain>
    </source>
</reference>
<evidence type="ECO:0000256" key="8">
    <source>
        <dbReference type="ARBA" id="ARBA00022605"/>
    </source>
</evidence>
<evidence type="ECO:0000256" key="6">
    <source>
        <dbReference type="ARBA" id="ARBA00018464"/>
    </source>
</evidence>
<dbReference type="GO" id="GO:0005737">
    <property type="term" value="C:cytoplasm"/>
    <property type="evidence" value="ECO:0007669"/>
    <property type="project" value="UniProtKB-SubCell"/>
</dbReference>
<proteinExistence type="inferred from homology"/>
<keyword evidence="8 12" id="KW-0028">Amino-acid biosynthesis</keyword>
<evidence type="ECO:0000313" key="15">
    <source>
        <dbReference type="EMBL" id="MSU09800.1"/>
    </source>
</evidence>
<comment type="caution">
    <text evidence="15">The sequence shown here is derived from an EMBL/GenBank/DDBJ whole genome shotgun (WGS) entry which is preliminary data.</text>
</comment>
<evidence type="ECO:0000256" key="4">
    <source>
        <dbReference type="ARBA" id="ARBA00009667"/>
    </source>
</evidence>
<keyword evidence="10 12" id="KW-0413">Isomerase</keyword>
<dbReference type="InterPro" id="IPR023016">
    <property type="entry name" value="HisA/PriA"/>
</dbReference>